<evidence type="ECO:0000313" key="2">
    <source>
        <dbReference type="Proteomes" id="UP001161389"/>
    </source>
</evidence>
<reference evidence="1" key="2">
    <citation type="submission" date="2023-01" db="EMBL/GenBank/DDBJ databases">
        <title>Draft genome sequence of Litoribrevibacter albus strain NBRC 110071.</title>
        <authorList>
            <person name="Sun Q."/>
            <person name="Mori K."/>
        </authorList>
    </citation>
    <scope>NUCLEOTIDE SEQUENCE</scope>
    <source>
        <strain evidence="1">NBRC 110071</strain>
    </source>
</reference>
<name>A0AA37SDJ4_9GAMM</name>
<evidence type="ECO:0008006" key="3">
    <source>
        <dbReference type="Google" id="ProtNLM"/>
    </source>
</evidence>
<dbReference type="RefSeq" id="WP_284383541.1">
    <property type="nucleotide sequence ID" value="NZ_BSNM01000025.1"/>
</dbReference>
<dbReference type="GO" id="GO:0008643">
    <property type="term" value="P:carbohydrate transport"/>
    <property type="evidence" value="ECO:0007669"/>
    <property type="project" value="InterPro"/>
</dbReference>
<gene>
    <name evidence="1" type="ORF">GCM10007876_36980</name>
</gene>
<dbReference type="Proteomes" id="UP001161389">
    <property type="component" value="Unassembled WGS sequence"/>
</dbReference>
<reference evidence="1" key="1">
    <citation type="journal article" date="2014" name="Int. J. Syst. Evol. Microbiol.">
        <title>Complete genome sequence of Corynebacterium casei LMG S-19264T (=DSM 44701T), isolated from a smear-ripened cheese.</title>
        <authorList>
            <consortium name="US DOE Joint Genome Institute (JGI-PGF)"/>
            <person name="Walter F."/>
            <person name="Albersmeier A."/>
            <person name="Kalinowski J."/>
            <person name="Ruckert C."/>
        </authorList>
    </citation>
    <scope>NUCLEOTIDE SEQUENCE</scope>
    <source>
        <strain evidence="1">NBRC 110071</strain>
    </source>
</reference>
<proteinExistence type="predicted"/>
<comment type="caution">
    <text evidence="1">The sequence shown here is derived from an EMBL/GenBank/DDBJ whole genome shotgun (WGS) entry which is preliminary data.</text>
</comment>
<dbReference type="GO" id="GO:0042597">
    <property type="term" value="C:periplasmic space"/>
    <property type="evidence" value="ECO:0007669"/>
    <property type="project" value="InterPro"/>
</dbReference>
<sequence>MRKLTLIFLLFPILVWADDYYSWIDQNGVLRNSFIERNRVTLAEIERYKSLSLSDYVAEDNRIASVAYQIDPLSEKEKKRKYYTWVEADGRTHNTEYATAPQSIEKKTLVLQGGELASDYIDGDQLARQGFLREEESLHYSWVDPTGRLVSSEYTPGSNVSIQSRTIINYTDANQYLFEPDQGDRPVQALGDLVPSLSSEPKSVISLDKKLVARIKDTCCAQIPEESFYSLTPEDSVYEKLGELSPSYEFPTGQSYYLPIRLPVSQQTYGIKVKSFAQKGVFYPVLLFLDENRQPTRYVTDSVVEYHEETWDRYAHLEGRIMIKPSYGERFVLIFTTQEDLKRITQRKQNLAVLAEHEHSRTGSLEVKVIY</sequence>
<dbReference type="EMBL" id="BSNM01000025">
    <property type="protein sequence ID" value="GLQ33218.1"/>
    <property type="molecule type" value="Genomic_DNA"/>
</dbReference>
<organism evidence="1 2">
    <name type="scientific">Litoribrevibacter albus</name>
    <dbReference type="NCBI Taxonomy" id="1473156"/>
    <lineage>
        <taxon>Bacteria</taxon>
        <taxon>Pseudomonadati</taxon>
        <taxon>Pseudomonadota</taxon>
        <taxon>Gammaproteobacteria</taxon>
        <taxon>Oceanospirillales</taxon>
        <taxon>Oceanospirillaceae</taxon>
        <taxon>Litoribrevibacter</taxon>
    </lineage>
</organism>
<dbReference type="Pfam" id="PF07148">
    <property type="entry name" value="MalM"/>
    <property type="match status" value="1"/>
</dbReference>
<accession>A0AA37SDJ4</accession>
<keyword evidence="2" id="KW-1185">Reference proteome</keyword>
<evidence type="ECO:0000313" key="1">
    <source>
        <dbReference type="EMBL" id="GLQ33218.1"/>
    </source>
</evidence>
<protein>
    <recommendedName>
        <fullName evidence="3">DUF4124 domain-containing protein</fullName>
    </recommendedName>
</protein>
<dbReference type="AlphaFoldDB" id="A0AA37SDJ4"/>
<dbReference type="InterPro" id="IPR010794">
    <property type="entry name" value="MalM"/>
</dbReference>